<organism evidence="2 3">
    <name type="scientific">Hanseniaspora osmophila</name>
    <dbReference type="NCBI Taxonomy" id="56408"/>
    <lineage>
        <taxon>Eukaryota</taxon>
        <taxon>Fungi</taxon>
        <taxon>Dikarya</taxon>
        <taxon>Ascomycota</taxon>
        <taxon>Saccharomycotina</taxon>
        <taxon>Saccharomycetes</taxon>
        <taxon>Saccharomycodales</taxon>
        <taxon>Saccharomycodaceae</taxon>
        <taxon>Hanseniaspora</taxon>
    </lineage>
</organism>
<evidence type="ECO:0000256" key="1">
    <source>
        <dbReference type="SAM" id="MobiDB-lite"/>
    </source>
</evidence>
<comment type="caution">
    <text evidence="2">The sequence shown here is derived from an EMBL/GenBank/DDBJ whole genome shotgun (WGS) entry which is preliminary data.</text>
</comment>
<feature type="compositionally biased region" description="Polar residues" evidence="1">
    <location>
        <begin position="67"/>
        <end position="91"/>
    </location>
</feature>
<sequence>MNKPASESILKQLRHTHYNDFFNGSWYGKGQHSDAGGKLMLYVSGVVLPLMYFLRRPALDYAYRNPSLMQPNPPQRTGNPQVDKTNEMHQNTVKKERRDYYRNLADNDELYVFATNF</sequence>
<reference evidence="3" key="1">
    <citation type="journal article" date="2016" name="Genome Announc.">
        <title>Genome sequences of three species of Hanseniaspora isolated from spontaneous wine fermentations.</title>
        <authorList>
            <person name="Sternes P.R."/>
            <person name="Lee D."/>
            <person name="Kutyna D.R."/>
            <person name="Borneman A.R."/>
        </authorList>
    </citation>
    <scope>NUCLEOTIDE SEQUENCE [LARGE SCALE GENOMIC DNA]</scope>
    <source>
        <strain evidence="3">AWRI3579</strain>
    </source>
</reference>
<accession>A0A1E5RGH1</accession>
<protein>
    <submittedName>
        <fullName evidence="2">Uncharacterized protein</fullName>
    </submittedName>
</protein>
<feature type="region of interest" description="Disordered" evidence="1">
    <location>
        <begin position="65"/>
        <end position="91"/>
    </location>
</feature>
<dbReference type="AlphaFoldDB" id="A0A1E5RGH1"/>
<proteinExistence type="predicted"/>
<evidence type="ECO:0000313" key="3">
    <source>
        <dbReference type="Proteomes" id="UP000095728"/>
    </source>
</evidence>
<keyword evidence="3" id="KW-1185">Reference proteome</keyword>
<evidence type="ECO:0000313" key="2">
    <source>
        <dbReference type="EMBL" id="OEJ86008.1"/>
    </source>
</evidence>
<dbReference type="EMBL" id="LPNM01000006">
    <property type="protein sequence ID" value="OEJ86008.1"/>
    <property type="molecule type" value="Genomic_DNA"/>
</dbReference>
<gene>
    <name evidence="2" type="ORF">AWRI3579_g1084</name>
</gene>
<dbReference type="InParanoid" id="A0A1E5RGH1"/>
<dbReference type="Proteomes" id="UP000095728">
    <property type="component" value="Unassembled WGS sequence"/>
</dbReference>
<name>A0A1E5RGH1_9ASCO</name>